<keyword evidence="2" id="KW-1185">Reference proteome</keyword>
<name>A0A9P5MPC4_9AGAM</name>
<comment type="caution">
    <text evidence="1">The sequence shown here is derived from an EMBL/GenBank/DDBJ whole genome shotgun (WGS) entry which is preliminary data.</text>
</comment>
<dbReference type="Proteomes" id="UP000759537">
    <property type="component" value="Unassembled WGS sequence"/>
</dbReference>
<evidence type="ECO:0000313" key="1">
    <source>
        <dbReference type="EMBL" id="KAF8470899.1"/>
    </source>
</evidence>
<reference evidence="1" key="1">
    <citation type="submission" date="2019-10" db="EMBL/GenBank/DDBJ databases">
        <authorList>
            <consortium name="DOE Joint Genome Institute"/>
            <person name="Kuo A."/>
            <person name="Miyauchi S."/>
            <person name="Kiss E."/>
            <person name="Drula E."/>
            <person name="Kohler A."/>
            <person name="Sanchez-Garcia M."/>
            <person name="Andreopoulos B."/>
            <person name="Barry K.W."/>
            <person name="Bonito G."/>
            <person name="Buee M."/>
            <person name="Carver A."/>
            <person name="Chen C."/>
            <person name="Cichocki N."/>
            <person name="Clum A."/>
            <person name="Culley D."/>
            <person name="Crous P.W."/>
            <person name="Fauchery L."/>
            <person name="Girlanda M."/>
            <person name="Hayes R."/>
            <person name="Keri Z."/>
            <person name="LaButti K."/>
            <person name="Lipzen A."/>
            <person name="Lombard V."/>
            <person name="Magnuson J."/>
            <person name="Maillard F."/>
            <person name="Morin E."/>
            <person name="Murat C."/>
            <person name="Nolan M."/>
            <person name="Ohm R."/>
            <person name="Pangilinan J."/>
            <person name="Pereira M."/>
            <person name="Perotto S."/>
            <person name="Peter M."/>
            <person name="Riley R."/>
            <person name="Sitrit Y."/>
            <person name="Stielow B."/>
            <person name="Szollosi G."/>
            <person name="Zifcakova L."/>
            <person name="Stursova M."/>
            <person name="Spatafora J.W."/>
            <person name="Tedersoo L."/>
            <person name="Vaario L.-M."/>
            <person name="Yamada A."/>
            <person name="Yan M."/>
            <person name="Wang P."/>
            <person name="Xu J."/>
            <person name="Bruns T."/>
            <person name="Baldrian P."/>
            <person name="Vilgalys R."/>
            <person name="Henrissat B."/>
            <person name="Grigoriev I.V."/>
            <person name="Hibbett D."/>
            <person name="Nagy L.G."/>
            <person name="Martin F.M."/>
        </authorList>
    </citation>
    <scope>NUCLEOTIDE SEQUENCE</scope>
    <source>
        <strain evidence="1">Prilba</strain>
    </source>
</reference>
<sequence length="168" mass="18495">MQRLASAAAQHVLATTWPLSIRGIPCSPHPEGLQKEHRLVSRPSLLLWCCGQPCSRQGYPNTNDWRKSVRNFVHSASLALERLDSLEYVMQASGRSSEEVSPSNNVRWTDSYCTICTDIVLQGPLCPRDDRSESPSSTHTVVELLGVTSMIPLPATIPLGENQIATLT</sequence>
<protein>
    <submittedName>
        <fullName evidence="1">Uncharacterized protein</fullName>
    </submittedName>
</protein>
<proteinExistence type="predicted"/>
<organism evidence="1 2">
    <name type="scientific">Russula ochroleuca</name>
    <dbReference type="NCBI Taxonomy" id="152965"/>
    <lineage>
        <taxon>Eukaryota</taxon>
        <taxon>Fungi</taxon>
        <taxon>Dikarya</taxon>
        <taxon>Basidiomycota</taxon>
        <taxon>Agaricomycotina</taxon>
        <taxon>Agaricomycetes</taxon>
        <taxon>Russulales</taxon>
        <taxon>Russulaceae</taxon>
        <taxon>Russula</taxon>
    </lineage>
</organism>
<dbReference type="EMBL" id="WHVB01000024">
    <property type="protein sequence ID" value="KAF8470899.1"/>
    <property type="molecule type" value="Genomic_DNA"/>
</dbReference>
<reference evidence="1" key="2">
    <citation type="journal article" date="2020" name="Nat. Commun.">
        <title>Large-scale genome sequencing of mycorrhizal fungi provides insights into the early evolution of symbiotic traits.</title>
        <authorList>
            <person name="Miyauchi S."/>
            <person name="Kiss E."/>
            <person name="Kuo A."/>
            <person name="Drula E."/>
            <person name="Kohler A."/>
            <person name="Sanchez-Garcia M."/>
            <person name="Morin E."/>
            <person name="Andreopoulos B."/>
            <person name="Barry K.W."/>
            <person name="Bonito G."/>
            <person name="Buee M."/>
            <person name="Carver A."/>
            <person name="Chen C."/>
            <person name="Cichocki N."/>
            <person name="Clum A."/>
            <person name="Culley D."/>
            <person name="Crous P.W."/>
            <person name="Fauchery L."/>
            <person name="Girlanda M."/>
            <person name="Hayes R.D."/>
            <person name="Keri Z."/>
            <person name="LaButti K."/>
            <person name="Lipzen A."/>
            <person name="Lombard V."/>
            <person name="Magnuson J."/>
            <person name="Maillard F."/>
            <person name="Murat C."/>
            <person name="Nolan M."/>
            <person name="Ohm R.A."/>
            <person name="Pangilinan J."/>
            <person name="Pereira M.F."/>
            <person name="Perotto S."/>
            <person name="Peter M."/>
            <person name="Pfister S."/>
            <person name="Riley R."/>
            <person name="Sitrit Y."/>
            <person name="Stielow J.B."/>
            <person name="Szollosi G."/>
            <person name="Zifcakova L."/>
            <person name="Stursova M."/>
            <person name="Spatafora J.W."/>
            <person name="Tedersoo L."/>
            <person name="Vaario L.M."/>
            <person name="Yamada A."/>
            <person name="Yan M."/>
            <person name="Wang P."/>
            <person name="Xu J."/>
            <person name="Bruns T."/>
            <person name="Baldrian P."/>
            <person name="Vilgalys R."/>
            <person name="Dunand C."/>
            <person name="Henrissat B."/>
            <person name="Grigoriev I.V."/>
            <person name="Hibbett D."/>
            <person name="Nagy L.G."/>
            <person name="Martin F.M."/>
        </authorList>
    </citation>
    <scope>NUCLEOTIDE SEQUENCE</scope>
    <source>
        <strain evidence="1">Prilba</strain>
    </source>
</reference>
<gene>
    <name evidence="1" type="ORF">DFH94DRAFT_203611</name>
</gene>
<accession>A0A9P5MPC4</accession>
<dbReference type="AlphaFoldDB" id="A0A9P5MPC4"/>
<evidence type="ECO:0000313" key="2">
    <source>
        <dbReference type="Proteomes" id="UP000759537"/>
    </source>
</evidence>